<comment type="caution">
    <text evidence="2">The sequence shown here is derived from an EMBL/GenBank/DDBJ whole genome shotgun (WGS) entry which is preliminary data.</text>
</comment>
<dbReference type="InterPro" id="IPR042099">
    <property type="entry name" value="ANL_N_sf"/>
</dbReference>
<dbReference type="AlphaFoldDB" id="A0A9D9EIV0"/>
<evidence type="ECO:0000259" key="1">
    <source>
        <dbReference type="Pfam" id="PF04443"/>
    </source>
</evidence>
<name>A0A9D9EIV0_9BACT</name>
<protein>
    <submittedName>
        <fullName evidence="2">Acyl-protein synthetase</fullName>
    </submittedName>
</protein>
<feature type="domain" description="Acyl-protein synthetase LuxE" evidence="1">
    <location>
        <begin position="17"/>
        <end position="371"/>
    </location>
</feature>
<dbReference type="Proteomes" id="UP000823637">
    <property type="component" value="Unassembled WGS sequence"/>
</dbReference>
<evidence type="ECO:0000313" key="3">
    <source>
        <dbReference type="Proteomes" id="UP000823637"/>
    </source>
</evidence>
<reference evidence="2" key="1">
    <citation type="submission" date="2020-10" db="EMBL/GenBank/DDBJ databases">
        <authorList>
            <person name="Gilroy R."/>
        </authorList>
    </citation>
    <scope>NUCLEOTIDE SEQUENCE</scope>
    <source>
        <strain evidence="2">D3-1215</strain>
    </source>
</reference>
<sequence>MDNNEKKTIELFTCKNAFDYEHTSELFLESVKEMFEFHRSHSVIFKGICEQYGFTVNDINSEEDILKIPAVFVTAFKERKLLSLPESEIVRTFTSSGTTGSVSQINWDAVSQERQENMRRWIVESYGLAAYDQKVNNLIFSYAPDISGSKGAAHTHGAYTSFAQENESFYAIHKGKNGEPEFKVEECIEKLRQFAASGLPLRITGFPAFGYMTMLEMEKRGISFKFPDDSLLFSGGGWKNYTGKTISFEEYVALVNKVFGIKRDRIRDVYGMVEHGVPYITCECGHLHVPIYSRVCAVSPHTMQILPDGKIGLLKLISPYIRSTPSLSVLSTDLGAVMGNCECGRPGKYIVLKGRGGVKKYAGCGISAAQLLSR</sequence>
<dbReference type="EMBL" id="JADIMR010000088">
    <property type="protein sequence ID" value="MBO8447245.1"/>
    <property type="molecule type" value="Genomic_DNA"/>
</dbReference>
<gene>
    <name evidence="2" type="ORF">IAC32_05830</name>
</gene>
<reference evidence="2" key="2">
    <citation type="journal article" date="2021" name="PeerJ">
        <title>Extensive microbial diversity within the chicken gut microbiome revealed by metagenomics and culture.</title>
        <authorList>
            <person name="Gilroy R."/>
            <person name="Ravi A."/>
            <person name="Getino M."/>
            <person name="Pursley I."/>
            <person name="Horton D.L."/>
            <person name="Alikhan N.F."/>
            <person name="Baker D."/>
            <person name="Gharbi K."/>
            <person name="Hall N."/>
            <person name="Watson M."/>
            <person name="Adriaenssens E.M."/>
            <person name="Foster-Nyarko E."/>
            <person name="Jarju S."/>
            <person name="Secka A."/>
            <person name="Antonio M."/>
            <person name="Oren A."/>
            <person name="Chaudhuri R.R."/>
            <person name="La Ragione R."/>
            <person name="Hildebrand F."/>
            <person name="Pallen M.J."/>
        </authorList>
    </citation>
    <scope>NUCLEOTIDE SEQUENCE</scope>
    <source>
        <strain evidence="2">D3-1215</strain>
    </source>
</reference>
<proteinExistence type="predicted"/>
<dbReference type="Pfam" id="PF04443">
    <property type="entry name" value="LuxE"/>
    <property type="match status" value="1"/>
</dbReference>
<accession>A0A9D9EIV0</accession>
<evidence type="ECO:0000313" key="2">
    <source>
        <dbReference type="EMBL" id="MBO8447245.1"/>
    </source>
</evidence>
<dbReference type="Gene3D" id="3.40.50.12780">
    <property type="entry name" value="N-terminal domain of ligase-like"/>
    <property type="match status" value="1"/>
</dbReference>
<dbReference type="GO" id="GO:0047474">
    <property type="term" value="F:long-chain fatty acid--protein ligase activity"/>
    <property type="evidence" value="ECO:0007669"/>
    <property type="project" value="InterPro"/>
</dbReference>
<organism evidence="2 3">
    <name type="scientific">Candidatus Enterocola intestinipullorum</name>
    <dbReference type="NCBI Taxonomy" id="2840783"/>
    <lineage>
        <taxon>Bacteria</taxon>
        <taxon>Pseudomonadati</taxon>
        <taxon>Bacteroidota</taxon>
        <taxon>Bacteroidia</taxon>
        <taxon>Bacteroidales</taxon>
        <taxon>Candidatus Enterocola</taxon>
    </lineage>
</organism>
<dbReference type="GO" id="GO:0008218">
    <property type="term" value="P:bioluminescence"/>
    <property type="evidence" value="ECO:0007669"/>
    <property type="project" value="InterPro"/>
</dbReference>
<dbReference type="InterPro" id="IPR007534">
    <property type="entry name" value="LuxE"/>
</dbReference>